<accession>A0A0E3SP90</accession>
<dbReference type="EMBL" id="CP009517">
    <property type="protein sequence ID" value="AKB83428.1"/>
    <property type="molecule type" value="Genomic_DNA"/>
</dbReference>
<dbReference type="Proteomes" id="UP000033066">
    <property type="component" value="Chromosome"/>
</dbReference>
<dbReference type="KEGG" id="mbak:MSBR3_2850"/>
<dbReference type="Pfam" id="PF05121">
    <property type="entry name" value="GvpK"/>
    <property type="match status" value="1"/>
</dbReference>
<dbReference type="PANTHER" id="PTHR40137">
    <property type="entry name" value="PROTEIN GVPK 1"/>
    <property type="match status" value="1"/>
</dbReference>
<dbReference type="GeneID" id="24790483"/>
<reference evidence="4" key="1">
    <citation type="submission" date="2014-07" db="EMBL/GenBank/DDBJ databases">
        <title>Methanogenic archaea and the global carbon cycle.</title>
        <authorList>
            <person name="Henriksen J.R."/>
            <person name="Luke J."/>
            <person name="Reinhart S."/>
            <person name="Benedict M.N."/>
            <person name="Youngblut N.D."/>
            <person name="Metcalf M.E."/>
            <person name="Whitaker R.J."/>
            <person name="Metcalf W.W."/>
        </authorList>
    </citation>
    <scope>NUCLEOTIDE SEQUENCE [LARGE SCALE GENOMIC DNA]</scope>
    <source>
        <strain evidence="4">3</strain>
    </source>
</reference>
<name>A0A0E3SP90_METBA</name>
<dbReference type="RefSeq" id="WP_048109066.1">
    <property type="nucleotide sequence ID" value="NZ_CP009517.1"/>
</dbReference>
<dbReference type="GO" id="GO:0031411">
    <property type="term" value="C:gas vesicle"/>
    <property type="evidence" value="ECO:0007669"/>
    <property type="project" value="UniProtKB-SubCell"/>
</dbReference>
<proteinExistence type="inferred from homology"/>
<comment type="subcellular location">
    <subcellularLocation>
        <location evidence="2">Gas vesicle</location>
    </subcellularLocation>
</comment>
<evidence type="ECO:0000313" key="5">
    <source>
        <dbReference type="Proteomes" id="UP000033066"/>
    </source>
</evidence>
<dbReference type="InterPro" id="IPR007805">
    <property type="entry name" value="GvpK"/>
</dbReference>
<keyword evidence="1" id="KW-0304">Gas vesicle</keyword>
<dbReference type="PANTHER" id="PTHR40137:SF2">
    <property type="entry name" value="PROTEIN GVPK 1"/>
    <property type="match status" value="1"/>
</dbReference>
<dbReference type="STRING" id="1434107.MSBR3_2850"/>
<keyword evidence="5" id="KW-1185">Reference proteome</keyword>
<evidence type="ECO:0000256" key="3">
    <source>
        <dbReference type="ARBA" id="ARBA00035659"/>
    </source>
</evidence>
<organism evidence="4 5">
    <name type="scientific">Methanosarcina barkeri 3</name>
    <dbReference type="NCBI Taxonomy" id="1434107"/>
    <lineage>
        <taxon>Archaea</taxon>
        <taxon>Methanobacteriati</taxon>
        <taxon>Methanobacteriota</taxon>
        <taxon>Stenosarchaea group</taxon>
        <taxon>Methanomicrobia</taxon>
        <taxon>Methanosarcinales</taxon>
        <taxon>Methanosarcinaceae</taxon>
        <taxon>Methanosarcina</taxon>
    </lineage>
</organism>
<dbReference type="HOGENOM" id="CLU_155015_0_0_2"/>
<evidence type="ECO:0000313" key="4">
    <source>
        <dbReference type="EMBL" id="AKB83428.1"/>
    </source>
</evidence>
<protein>
    <submittedName>
        <fullName evidence="4">Gas vesicle protein GvpK</fullName>
    </submittedName>
</protein>
<dbReference type="OrthoDB" id="306492at2157"/>
<dbReference type="GO" id="GO:0031412">
    <property type="term" value="P:gas vesicle organization"/>
    <property type="evidence" value="ECO:0007669"/>
    <property type="project" value="InterPro"/>
</dbReference>
<dbReference type="PATRIC" id="fig|1434107.4.peg.3618"/>
<evidence type="ECO:0000256" key="2">
    <source>
        <dbReference type="ARBA" id="ARBA00035108"/>
    </source>
</evidence>
<dbReference type="AlphaFoldDB" id="A0A0E3SP90"/>
<evidence type="ECO:0000256" key="1">
    <source>
        <dbReference type="ARBA" id="ARBA00022987"/>
    </source>
</evidence>
<sequence length="124" mass="14074">MSINIDENNLKKGLLGLVVALVEIIQDLLEKQALLRIENGSLSDEEVERLGEALFDLQEALEAIKIDNELEDCVYSVREGLDKVVDQVIDKFLNPTRWIEEADKNERNNTGELPISLLNCEHSR</sequence>
<comment type="similarity">
    <text evidence="3">Belongs to the gas vesicle GvpK family.</text>
</comment>
<gene>
    <name evidence="4" type="ORF">MSBR3_2850</name>
</gene>